<name>A0AAW1L3P6_POPJA</name>
<organism evidence="2 3">
    <name type="scientific">Popillia japonica</name>
    <name type="common">Japanese beetle</name>
    <dbReference type="NCBI Taxonomy" id="7064"/>
    <lineage>
        <taxon>Eukaryota</taxon>
        <taxon>Metazoa</taxon>
        <taxon>Ecdysozoa</taxon>
        <taxon>Arthropoda</taxon>
        <taxon>Hexapoda</taxon>
        <taxon>Insecta</taxon>
        <taxon>Pterygota</taxon>
        <taxon>Neoptera</taxon>
        <taxon>Endopterygota</taxon>
        <taxon>Coleoptera</taxon>
        <taxon>Polyphaga</taxon>
        <taxon>Scarabaeiformia</taxon>
        <taxon>Scarabaeidae</taxon>
        <taxon>Rutelinae</taxon>
        <taxon>Popillia</taxon>
    </lineage>
</organism>
<dbReference type="AlphaFoldDB" id="A0AAW1L3P6"/>
<accession>A0AAW1L3P6</accession>
<feature type="domain" description="MGAT4 A/B/C C-terminal" evidence="1">
    <location>
        <begin position="25"/>
        <end position="160"/>
    </location>
</feature>
<dbReference type="GO" id="GO:0008375">
    <property type="term" value="F:acetylglucosaminyltransferase activity"/>
    <property type="evidence" value="ECO:0007669"/>
    <property type="project" value="TreeGrafter"/>
</dbReference>
<proteinExistence type="predicted"/>
<gene>
    <name evidence="2" type="ORF">QE152_g19042</name>
</gene>
<protein>
    <recommendedName>
        <fullName evidence="1">MGAT4 A/B/C C-terminal domain-containing protein</fullName>
    </recommendedName>
</protein>
<keyword evidence="3" id="KW-1185">Reference proteome</keyword>
<sequence length="169" mass="19212">MDESKDKHFGKVVLFYPHTNPEAIVVSGIKCYKHYSLKRAYLGETFFWGLLPQAGDQLSFQFRKPLTLRRKPLTLRRYFFRSGNGEHPSDKFYNTTIEALLVNGSQYSNSLNITADGFVVIGKFDNSGIAAANVDENLGRVVTLRLHVHSDSDNWAILSEIHIQGDFTR</sequence>
<evidence type="ECO:0000313" key="3">
    <source>
        <dbReference type="Proteomes" id="UP001458880"/>
    </source>
</evidence>
<dbReference type="InterPro" id="IPR006759">
    <property type="entry name" value="Glyco_transf_54"/>
</dbReference>
<dbReference type="GO" id="GO:0006487">
    <property type="term" value="P:protein N-linked glycosylation"/>
    <property type="evidence" value="ECO:0007669"/>
    <property type="project" value="TreeGrafter"/>
</dbReference>
<comment type="caution">
    <text evidence="2">The sequence shown here is derived from an EMBL/GenBank/DDBJ whole genome shotgun (WGS) entry which is preliminary data.</text>
</comment>
<reference evidence="2 3" key="1">
    <citation type="journal article" date="2024" name="BMC Genomics">
        <title>De novo assembly and annotation of Popillia japonica's genome with initial clues to its potential as an invasive pest.</title>
        <authorList>
            <person name="Cucini C."/>
            <person name="Boschi S."/>
            <person name="Funari R."/>
            <person name="Cardaioli E."/>
            <person name="Iannotti N."/>
            <person name="Marturano G."/>
            <person name="Paoli F."/>
            <person name="Bruttini M."/>
            <person name="Carapelli A."/>
            <person name="Frati F."/>
            <person name="Nardi F."/>
        </authorList>
    </citation>
    <scope>NUCLEOTIDE SEQUENCE [LARGE SCALE GENOMIC DNA]</scope>
    <source>
        <strain evidence="2">DMR45628</strain>
    </source>
</reference>
<dbReference type="GO" id="GO:0005795">
    <property type="term" value="C:Golgi stack"/>
    <property type="evidence" value="ECO:0007669"/>
    <property type="project" value="TreeGrafter"/>
</dbReference>
<dbReference type="PANTHER" id="PTHR12062">
    <property type="entry name" value="N-ACETYLGLUCOSAMINYLTRANSFERASE VI"/>
    <property type="match status" value="1"/>
</dbReference>
<dbReference type="PANTHER" id="PTHR12062:SF9">
    <property type="entry name" value="ALPHA-1,3-MANNOSYL-GLYCOPROTEIN 4-BETA-N-ACETYLGLUCOSAMINYLTRANSFERASE A, ISOFORM A"/>
    <property type="match status" value="1"/>
</dbReference>
<dbReference type="Pfam" id="PF23524">
    <property type="entry name" value="MGAT4A_C"/>
    <property type="match status" value="1"/>
</dbReference>
<evidence type="ECO:0000259" key="1">
    <source>
        <dbReference type="Pfam" id="PF23524"/>
    </source>
</evidence>
<dbReference type="EMBL" id="JASPKY010000176">
    <property type="protein sequence ID" value="KAK9727743.1"/>
    <property type="molecule type" value="Genomic_DNA"/>
</dbReference>
<dbReference type="Proteomes" id="UP001458880">
    <property type="component" value="Unassembled WGS sequence"/>
</dbReference>
<evidence type="ECO:0000313" key="2">
    <source>
        <dbReference type="EMBL" id="KAK9727743.1"/>
    </source>
</evidence>
<dbReference type="InterPro" id="IPR056576">
    <property type="entry name" value="MGAT4_A/B/C_C"/>
</dbReference>
<dbReference type="GO" id="GO:0005793">
    <property type="term" value="C:endoplasmic reticulum-Golgi intermediate compartment"/>
    <property type="evidence" value="ECO:0007669"/>
    <property type="project" value="TreeGrafter"/>
</dbReference>
<dbReference type="GO" id="GO:0005783">
    <property type="term" value="C:endoplasmic reticulum"/>
    <property type="evidence" value="ECO:0007669"/>
    <property type="project" value="TreeGrafter"/>
</dbReference>